<dbReference type="EMBL" id="BJZQ01000014">
    <property type="protein sequence ID" value="GEO90093.1"/>
    <property type="molecule type" value="Genomic_DNA"/>
</dbReference>
<feature type="transmembrane region" description="Helical" evidence="2">
    <location>
        <begin position="40"/>
        <end position="59"/>
    </location>
</feature>
<keyword evidence="2" id="KW-1133">Transmembrane helix</keyword>
<keyword evidence="2" id="KW-0812">Transmembrane</keyword>
<accession>A0A512HXB8</accession>
<keyword evidence="2" id="KW-0472">Membrane</keyword>
<feature type="compositionally biased region" description="Basic and acidic residues" evidence="1">
    <location>
        <begin position="124"/>
        <end position="138"/>
    </location>
</feature>
<feature type="transmembrane region" description="Helical" evidence="2">
    <location>
        <begin position="65"/>
        <end position="90"/>
    </location>
</feature>
<evidence type="ECO:0000313" key="4">
    <source>
        <dbReference type="Proteomes" id="UP000321769"/>
    </source>
</evidence>
<evidence type="ECO:0000256" key="2">
    <source>
        <dbReference type="SAM" id="Phobius"/>
    </source>
</evidence>
<dbReference type="AlphaFoldDB" id="A0A512HXB8"/>
<sequence length="138" mass="14912">MPVGTRITQIGFAMFPAPPRTVRPPTMTHMVDKSSRIKTIAVTLAMLVVLGAAAAWIATEYGANRAITVIAAIGLVAALVWIILTVVAFVGAANARRVVTEEDSTLRNVQRPVPRRSPILSGEDESKRVGRRRRDPDA</sequence>
<comment type="caution">
    <text evidence="3">The sequence shown here is derived from an EMBL/GenBank/DDBJ whole genome shotgun (WGS) entry which is preliminary data.</text>
</comment>
<gene>
    <name evidence="3" type="ORF">AFL01nite_24200</name>
</gene>
<name>A0A512HXB8_9ACTN</name>
<organism evidence="3 4">
    <name type="scientific">Aeromicrobium flavum</name>
    <dbReference type="NCBI Taxonomy" id="416568"/>
    <lineage>
        <taxon>Bacteria</taxon>
        <taxon>Bacillati</taxon>
        <taxon>Actinomycetota</taxon>
        <taxon>Actinomycetes</taxon>
        <taxon>Propionibacteriales</taxon>
        <taxon>Nocardioidaceae</taxon>
        <taxon>Aeromicrobium</taxon>
    </lineage>
</organism>
<proteinExistence type="predicted"/>
<keyword evidence="4" id="KW-1185">Reference proteome</keyword>
<reference evidence="3 4" key="1">
    <citation type="submission" date="2019-07" db="EMBL/GenBank/DDBJ databases">
        <title>Whole genome shotgun sequence of Aeromicrobium flavum NBRC 107625.</title>
        <authorList>
            <person name="Hosoyama A."/>
            <person name="Uohara A."/>
            <person name="Ohji S."/>
            <person name="Ichikawa N."/>
        </authorList>
    </citation>
    <scope>NUCLEOTIDE SEQUENCE [LARGE SCALE GENOMIC DNA]</scope>
    <source>
        <strain evidence="3 4">NBRC 107625</strain>
    </source>
</reference>
<feature type="region of interest" description="Disordered" evidence="1">
    <location>
        <begin position="101"/>
        <end position="138"/>
    </location>
</feature>
<evidence type="ECO:0000256" key="1">
    <source>
        <dbReference type="SAM" id="MobiDB-lite"/>
    </source>
</evidence>
<evidence type="ECO:0000313" key="3">
    <source>
        <dbReference type="EMBL" id="GEO90093.1"/>
    </source>
</evidence>
<dbReference type="Proteomes" id="UP000321769">
    <property type="component" value="Unassembled WGS sequence"/>
</dbReference>
<protein>
    <submittedName>
        <fullName evidence="3">Uncharacterized protein</fullName>
    </submittedName>
</protein>